<dbReference type="Ensembl" id="ENSOTST00005014759.2">
    <property type="protein sequence ID" value="ENSOTSP00005013507.1"/>
    <property type="gene ID" value="ENSOTSG00005006854.2"/>
</dbReference>
<dbReference type="PANTHER" id="PTHR31767">
    <property type="entry name" value="VOLTAGE-DEPENDENT CALCIUM CHANNEL GAMMA-LIKE SUBUNIT"/>
    <property type="match status" value="1"/>
</dbReference>
<proteinExistence type="predicted"/>
<accession>A0A8C8CK94</accession>
<feature type="transmembrane region" description="Helical" evidence="1">
    <location>
        <begin position="74"/>
        <end position="92"/>
    </location>
</feature>
<evidence type="ECO:0000256" key="1">
    <source>
        <dbReference type="SAM" id="Phobius"/>
    </source>
</evidence>
<dbReference type="Proteomes" id="UP000694402">
    <property type="component" value="Unassembled WGS sequence"/>
</dbReference>
<keyword evidence="1" id="KW-0472">Membrane</keyword>
<dbReference type="GO" id="GO:0005244">
    <property type="term" value="F:voltage-gated monoatomic ion channel activity"/>
    <property type="evidence" value="ECO:0007669"/>
    <property type="project" value="InterPro"/>
</dbReference>
<feature type="transmembrane region" description="Helical" evidence="1">
    <location>
        <begin position="20"/>
        <end position="45"/>
    </location>
</feature>
<reference evidence="2" key="2">
    <citation type="submission" date="2025-09" db="UniProtKB">
        <authorList>
            <consortium name="Ensembl"/>
        </authorList>
    </citation>
    <scope>IDENTIFICATION</scope>
</reference>
<keyword evidence="3" id="KW-1185">Reference proteome</keyword>
<evidence type="ECO:0000313" key="3">
    <source>
        <dbReference type="Proteomes" id="UP000694402"/>
    </source>
</evidence>
<sequence length="106" mass="11507">MIQTLLESDITKVTGIRTKGVAVGLCRLLVSLASVGAIFGLELLVMSQVSEAAMLSAGDVIVFVALLWQHTSPLGFTLTFWCQFTVMFLLFLNSVKLNCTNSISHK</sequence>
<dbReference type="GO" id="GO:0016020">
    <property type="term" value="C:membrane"/>
    <property type="evidence" value="ECO:0007669"/>
    <property type="project" value="InterPro"/>
</dbReference>
<organism evidence="2 3">
    <name type="scientific">Oncorhynchus tshawytscha</name>
    <name type="common">Chinook salmon</name>
    <name type="synonym">Salmo tshawytscha</name>
    <dbReference type="NCBI Taxonomy" id="74940"/>
    <lineage>
        <taxon>Eukaryota</taxon>
        <taxon>Metazoa</taxon>
        <taxon>Chordata</taxon>
        <taxon>Craniata</taxon>
        <taxon>Vertebrata</taxon>
        <taxon>Euteleostomi</taxon>
        <taxon>Actinopterygii</taxon>
        <taxon>Neopterygii</taxon>
        <taxon>Teleostei</taxon>
        <taxon>Protacanthopterygii</taxon>
        <taxon>Salmoniformes</taxon>
        <taxon>Salmonidae</taxon>
        <taxon>Salmoninae</taxon>
        <taxon>Oncorhynchus</taxon>
    </lineage>
</organism>
<name>A0A8C8CK94_ONCTS</name>
<dbReference type="Pfam" id="PF15108">
    <property type="entry name" value="TMEM37"/>
    <property type="match status" value="1"/>
</dbReference>
<dbReference type="GO" id="GO:0005262">
    <property type="term" value="F:calcium channel activity"/>
    <property type="evidence" value="ECO:0007669"/>
    <property type="project" value="InterPro"/>
</dbReference>
<dbReference type="InterPro" id="IPR029372">
    <property type="entry name" value="Tmem37"/>
</dbReference>
<protein>
    <submittedName>
        <fullName evidence="2">Uncharacterized protein</fullName>
    </submittedName>
</protein>
<dbReference type="AlphaFoldDB" id="A0A8C8CK94"/>
<keyword evidence="1" id="KW-0812">Transmembrane</keyword>
<dbReference type="GeneTree" id="ENSGT01000000220848"/>
<dbReference type="PANTHER" id="PTHR31767:SF0">
    <property type="entry name" value="VOLTAGE-DEPENDENT CALCIUM CHANNEL GAMMA-LIKE SUBUNIT"/>
    <property type="match status" value="1"/>
</dbReference>
<evidence type="ECO:0000313" key="2">
    <source>
        <dbReference type="Ensembl" id="ENSOTSP00005013507.1"/>
    </source>
</evidence>
<keyword evidence="1" id="KW-1133">Transmembrane helix</keyword>
<reference evidence="2" key="1">
    <citation type="submission" date="2025-08" db="UniProtKB">
        <authorList>
            <consortium name="Ensembl"/>
        </authorList>
    </citation>
    <scope>IDENTIFICATION</scope>
</reference>